<keyword evidence="3" id="KW-1185">Reference proteome</keyword>
<protein>
    <submittedName>
        <fullName evidence="2">Uncharacterized protein</fullName>
    </submittedName>
</protein>
<dbReference type="EMBL" id="FMHU01000001">
    <property type="protein sequence ID" value="SCL15668.1"/>
    <property type="molecule type" value="Genomic_DNA"/>
</dbReference>
<name>A0A1C6RF17_9ACTN</name>
<evidence type="ECO:0000313" key="3">
    <source>
        <dbReference type="Proteomes" id="UP000198906"/>
    </source>
</evidence>
<keyword evidence="1" id="KW-0472">Membrane</keyword>
<evidence type="ECO:0000313" key="2">
    <source>
        <dbReference type="EMBL" id="SCL15668.1"/>
    </source>
</evidence>
<dbReference type="STRING" id="47866.GA0074694_1314"/>
<feature type="transmembrane region" description="Helical" evidence="1">
    <location>
        <begin position="104"/>
        <end position="129"/>
    </location>
</feature>
<organism evidence="2 3">
    <name type="scientific">Micromonospora inyonensis</name>
    <dbReference type="NCBI Taxonomy" id="47866"/>
    <lineage>
        <taxon>Bacteria</taxon>
        <taxon>Bacillati</taxon>
        <taxon>Actinomycetota</taxon>
        <taxon>Actinomycetes</taxon>
        <taxon>Micromonosporales</taxon>
        <taxon>Micromonosporaceae</taxon>
        <taxon>Micromonospora</taxon>
    </lineage>
</organism>
<proteinExistence type="predicted"/>
<accession>A0A1C6RF17</accession>
<feature type="transmembrane region" description="Helical" evidence="1">
    <location>
        <begin position="12"/>
        <end position="30"/>
    </location>
</feature>
<evidence type="ECO:0000256" key="1">
    <source>
        <dbReference type="SAM" id="Phobius"/>
    </source>
</evidence>
<keyword evidence="1" id="KW-1133">Transmembrane helix</keyword>
<gene>
    <name evidence="2" type="ORF">GA0074694_1314</name>
</gene>
<keyword evidence="1" id="KW-0812">Transmembrane</keyword>
<feature type="transmembrane region" description="Helical" evidence="1">
    <location>
        <begin position="50"/>
        <end position="67"/>
    </location>
</feature>
<sequence length="149" mass="15867">MGRILDQTRIRPFETVVLLVAPICGALLVALDVRPPSVEQAMPDLVQTGWAAGLLVAGLTGLLGIFWPGRCATRLGIELAAVLILATVTGMYVVALSATAGRQAIPATSFIVAVALGSVWRSVEIVLVLRRLSRNGREVERESPLGRTR</sequence>
<reference evidence="3" key="1">
    <citation type="submission" date="2016-06" db="EMBL/GenBank/DDBJ databases">
        <authorList>
            <person name="Varghese N."/>
        </authorList>
    </citation>
    <scope>NUCLEOTIDE SEQUENCE [LARGE SCALE GENOMIC DNA]</scope>
    <source>
        <strain evidence="3">DSM 46123</strain>
    </source>
</reference>
<dbReference type="AlphaFoldDB" id="A0A1C6RF17"/>
<dbReference type="RefSeq" id="WP_091453904.1">
    <property type="nucleotide sequence ID" value="NZ_FMHU01000001.1"/>
</dbReference>
<dbReference type="Proteomes" id="UP000198906">
    <property type="component" value="Unassembled WGS sequence"/>
</dbReference>
<feature type="transmembrane region" description="Helical" evidence="1">
    <location>
        <begin position="79"/>
        <end position="98"/>
    </location>
</feature>